<evidence type="ECO:0000313" key="3">
    <source>
        <dbReference type="EMBL" id="TDU23301.1"/>
    </source>
</evidence>
<comment type="caution">
    <text evidence="3">The sequence shown here is derived from an EMBL/GenBank/DDBJ whole genome shotgun (WGS) entry which is preliminary data.</text>
</comment>
<comment type="similarity">
    <text evidence="1">Belongs to the universal stress protein A family.</text>
</comment>
<dbReference type="PRINTS" id="PR01438">
    <property type="entry name" value="UNVRSLSTRESS"/>
</dbReference>
<dbReference type="Proteomes" id="UP000295341">
    <property type="component" value="Unassembled WGS sequence"/>
</dbReference>
<evidence type="ECO:0000313" key="4">
    <source>
        <dbReference type="Proteomes" id="UP000295341"/>
    </source>
</evidence>
<evidence type="ECO:0000259" key="2">
    <source>
        <dbReference type="Pfam" id="PF00582"/>
    </source>
</evidence>
<dbReference type="SUPFAM" id="SSF52402">
    <property type="entry name" value="Adenine nucleotide alpha hydrolases-like"/>
    <property type="match status" value="2"/>
</dbReference>
<evidence type="ECO:0000256" key="1">
    <source>
        <dbReference type="ARBA" id="ARBA00008791"/>
    </source>
</evidence>
<keyword evidence="4" id="KW-1185">Reference proteome</keyword>
<sequence length="319" mass="34979">MSRSEKVVPFFKAHPASSRSSPLQSVLVALDLTPDSDRVIGRVALLPLAHAAQVTLLHVVPSGLMPRERMYAEREAVKLLSREAEHWRERLRGNVKIASIVKIGTAAKDIAKQALQSKSDLIVMGRGRGRPLRDAILGSTAERVIRQARVPVLAVRLAPRAEYRRPTLALDLDPVAEDIVRLALRVLPARRPPLDVIHAFDDLYESRIYKHLNERETEERKELLRAKALHDISGVFGAALAKAETRPEEGGVGRVGVRPGPPRSVVEEHVKTIEADLLVVGTRGYSGAAYMLFGTVSGDLLRATKCDVLIVPPSAARST</sequence>
<dbReference type="RefSeq" id="WP_133883970.1">
    <property type="nucleotide sequence ID" value="NZ_MWIN01000016.1"/>
</dbReference>
<dbReference type="Gene3D" id="3.40.50.12370">
    <property type="match status" value="1"/>
</dbReference>
<dbReference type="Gene3D" id="3.40.50.620">
    <property type="entry name" value="HUPs"/>
    <property type="match status" value="1"/>
</dbReference>
<gene>
    <name evidence="3" type="ORF">DFR24_4825</name>
</gene>
<name>A0A4R7NRV6_9GAMM</name>
<dbReference type="PANTHER" id="PTHR46268">
    <property type="entry name" value="STRESS RESPONSE PROTEIN NHAX"/>
    <property type="match status" value="1"/>
</dbReference>
<dbReference type="Pfam" id="PF00582">
    <property type="entry name" value="Usp"/>
    <property type="match status" value="2"/>
</dbReference>
<proteinExistence type="inferred from homology"/>
<feature type="domain" description="UspA" evidence="2">
    <location>
        <begin position="163"/>
        <end position="312"/>
    </location>
</feature>
<dbReference type="OrthoDB" id="9792500at2"/>
<dbReference type="PANTHER" id="PTHR46268:SF15">
    <property type="entry name" value="UNIVERSAL STRESS PROTEIN HP_0031"/>
    <property type="match status" value="1"/>
</dbReference>
<accession>A0A4R7NRV6</accession>
<reference evidence="3 4" key="1">
    <citation type="submission" date="2019-03" db="EMBL/GenBank/DDBJ databases">
        <title>Genomic Encyclopedia of Type Strains, Phase IV (KMG-IV): sequencing the most valuable type-strain genomes for metagenomic binning, comparative biology and taxonomic classification.</title>
        <authorList>
            <person name="Goeker M."/>
        </authorList>
    </citation>
    <scope>NUCLEOTIDE SEQUENCE [LARGE SCALE GENOMIC DNA]</scope>
    <source>
        <strain evidence="3 4">DSM 26377</strain>
    </source>
</reference>
<dbReference type="CDD" id="cd00293">
    <property type="entry name" value="USP-like"/>
    <property type="match status" value="2"/>
</dbReference>
<feature type="domain" description="UspA" evidence="2">
    <location>
        <begin position="24"/>
        <end position="156"/>
    </location>
</feature>
<dbReference type="AlphaFoldDB" id="A0A4R7NRV6"/>
<dbReference type="InterPro" id="IPR006015">
    <property type="entry name" value="Universal_stress_UspA"/>
</dbReference>
<organism evidence="3 4">
    <name type="scientific">Panacagrimonas perspica</name>
    <dbReference type="NCBI Taxonomy" id="381431"/>
    <lineage>
        <taxon>Bacteria</taxon>
        <taxon>Pseudomonadati</taxon>
        <taxon>Pseudomonadota</taxon>
        <taxon>Gammaproteobacteria</taxon>
        <taxon>Nevskiales</taxon>
        <taxon>Nevskiaceae</taxon>
        <taxon>Panacagrimonas</taxon>
    </lineage>
</organism>
<dbReference type="InterPro" id="IPR014729">
    <property type="entry name" value="Rossmann-like_a/b/a_fold"/>
</dbReference>
<protein>
    <submittedName>
        <fullName evidence="3">Nucleotide-binding universal stress UspA family protein</fullName>
    </submittedName>
</protein>
<dbReference type="InterPro" id="IPR006016">
    <property type="entry name" value="UspA"/>
</dbReference>
<dbReference type="EMBL" id="SOBT01000013">
    <property type="protein sequence ID" value="TDU23301.1"/>
    <property type="molecule type" value="Genomic_DNA"/>
</dbReference>